<protein>
    <submittedName>
        <fullName evidence="1">Oxidoreductase YxbG</fullName>
    </submittedName>
</protein>
<dbReference type="Proteomes" id="UP000602004">
    <property type="component" value="Unassembled WGS sequence"/>
</dbReference>
<dbReference type="PROSITE" id="PS00061">
    <property type="entry name" value="ADH_SHORT"/>
    <property type="match status" value="1"/>
</dbReference>
<dbReference type="EMBL" id="BMHL01000002">
    <property type="protein sequence ID" value="GGC27043.1"/>
    <property type="molecule type" value="Genomic_DNA"/>
</dbReference>
<sequence length="263" mass="27336">MRAIITGAASGIGRAVAERFTADAKGRGGRAAQLLLVDLNEAALEDAAGRLQEDGAQVLTFVGDLSDAGVPTRIVETAARAWDGLDALISNAGIIQRASLLELSVDDFDRSFAINTRATWLLAKTAHPMLAASKGCVVATASVSAQQPTPPLGAYSASKAALVMLIRQMSCEWGPDGIRCNSVSPGSTHTAMTDARYSDPQQRAAAAKRNPLQMVGSPAQQAAVIAFLAGPDASYITGENVIVDGGLQNMLMLASAMGDPWTR</sequence>
<dbReference type="InterPro" id="IPR036291">
    <property type="entry name" value="NAD(P)-bd_dom_sf"/>
</dbReference>
<dbReference type="RefSeq" id="WP_115782980.1">
    <property type="nucleotide sequence ID" value="NZ_BMHL01000002.1"/>
</dbReference>
<dbReference type="PRINTS" id="PR00080">
    <property type="entry name" value="SDRFAMILY"/>
</dbReference>
<name>A0ABQ1LRD6_9BURK</name>
<dbReference type="SUPFAM" id="SSF51735">
    <property type="entry name" value="NAD(P)-binding Rossmann-fold domains"/>
    <property type="match status" value="1"/>
</dbReference>
<accession>A0ABQ1LRD6</accession>
<keyword evidence="2" id="KW-1185">Reference proteome</keyword>
<reference evidence="2" key="1">
    <citation type="journal article" date="2019" name="Int. J. Syst. Evol. Microbiol.">
        <title>The Global Catalogue of Microorganisms (GCM) 10K type strain sequencing project: providing services to taxonomists for standard genome sequencing and annotation.</title>
        <authorList>
            <consortium name="The Broad Institute Genomics Platform"/>
            <consortium name="The Broad Institute Genome Sequencing Center for Infectious Disease"/>
            <person name="Wu L."/>
            <person name="Ma J."/>
        </authorList>
    </citation>
    <scope>NUCLEOTIDE SEQUENCE [LARGE SCALE GENOMIC DNA]</scope>
    <source>
        <strain evidence="2">CGMCC 1.15103</strain>
    </source>
</reference>
<dbReference type="CDD" id="cd05233">
    <property type="entry name" value="SDR_c"/>
    <property type="match status" value="1"/>
</dbReference>
<dbReference type="Pfam" id="PF13561">
    <property type="entry name" value="adh_short_C2"/>
    <property type="match status" value="1"/>
</dbReference>
<dbReference type="PANTHER" id="PTHR43975:SF2">
    <property type="entry name" value="EG:BACR7A4.14 PROTEIN-RELATED"/>
    <property type="match status" value="1"/>
</dbReference>
<organism evidence="1 2">
    <name type="scientific">Paraburkholderia caffeinilytica</name>
    <dbReference type="NCBI Taxonomy" id="1761016"/>
    <lineage>
        <taxon>Bacteria</taxon>
        <taxon>Pseudomonadati</taxon>
        <taxon>Pseudomonadota</taxon>
        <taxon>Betaproteobacteria</taxon>
        <taxon>Burkholderiales</taxon>
        <taxon>Burkholderiaceae</taxon>
        <taxon>Paraburkholderia</taxon>
    </lineage>
</organism>
<evidence type="ECO:0000313" key="1">
    <source>
        <dbReference type="EMBL" id="GGC27043.1"/>
    </source>
</evidence>
<dbReference type="InterPro" id="IPR020904">
    <property type="entry name" value="Sc_DH/Rdtase_CS"/>
</dbReference>
<dbReference type="Gene3D" id="3.40.50.720">
    <property type="entry name" value="NAD(P)-binding Rossmann-like Domain"/>
    <property type="match status" value="1"/>
</dbReference>
<proteinExistence type="predicted"/>
<dbReference type="PANTHER" id="PTHR43975">
    <property type="entry name" value="ZGC:101858"/>
    <property type="match status" value="1"/>
</dbReference>
<dbReference type="PRINTS" id="PR00081">
    <property type="entry name" value="GDHRDH"/>
</dbReference>
<gene>
    <name evidence="1" type="primary">yxbG</name>
    <name evidence="1" type="ORF">GCM10011400_11820</name>
</gene>
<evidence type="ECO:0000313" key="2">
    <source>
        <dbReference type="Proteomes" id="UP000602004"/>
    </source>
</evidence>
<dbReference type="InterPro" id="IPR002347">
    <property type="entry name" value="SDR_fam"/>
</dbReference>
<comment type="caution">
    <text evidence="1">The sequence shown here is derived from an EMBL/GenBank/DDBJ whole genome shotgun (WGS) entry which is preliminary data.</text>
</comment>